<evidence type="ECO:0000313" key="5">
    <source>
        <dbReference type="Proteomes" id="UP000865968"/>
    </source>
</evidence>
<dbReference type="Pfam" id="PF08775">
    <property type="entry name" value="ParB"/>
    <property type="match status" value="1"/>
</dbReference>
<protein>
    <submittedName>
        <fullName evidence="4">ParB/RepB/Spo0J family partition protein</fullName>
    </submittedName>
</protein>
<dbReference type="RefSeq" id="WP_274371681.1">
    <property type="nucleotide sequence ID" value="NZ_JAKMWI010000023.1"/>
</dbReference>
<dbReference type="InterPro" id="IPR004437">
    <property type="entry name" value="ParB/RepB/Spo0J"/>
</dbReference>
<proteinExistence type="inferred from homology"/>
<dbReference type="GO" id="GO:0003677">
    <property type="term" value="F:DNA binding"/>
    <property type="evidence" value="ECO:0007669"/>
    <property type="project" value="UniProtKB-KW"/>
</dbReference>
<dbReference type="InterPro" id="IPR003115">
    <property type="entry name" value="ParB_N"/>
</dbReference>
<comment type="similarity">
    <text evidence="1">Belongs to the ParB family.</text>
</comment>
<name>A0AAN5MI65_MORMO</name>
<organism evidence="4 5">
    <name type="scientific">Morganella morganii</name>
    <name type="common">Proteus morganii</name>
    <dbReference type="NCBI Taxonomy" id="582"/>
    <lineage>
        <taxon>Bacteria</taxon>
        <taxon>Pseudomonadati</taxon>
        <taxon>Pseudomonadota</taxon>
        <taxon>Gammaproteobacteria</taxon>
        <taxon>Enterobacterales</taxon>
        <taxon>Morganellaceae</taxon>
        <taxon>Morganella</taxon>
    </lineage>
</organism>
<evidence type="ECO:0000259" key="3">
    <source>
        <dbReference type="SMART" id="SM00470"/>
    </source>
</evidence>
<dbReference type="EMBL" id="DACSWI010000014">
    <property type="protein sequence ID" value="HAT3810646.1"/>
    <property type="molecule type" value="Genomic_DNA"/>
</dbReference>
<dbReference type="Proteomes" id="UP000865968">
    <property type="component" value="Unassembled WGS sequence"/>
</dbReference>
<comment type="caution">
    <text evidence="4">The sequence shown here is derived from an EMBL/GenBank/DDBJ whole genome shotgun (WGS) entry which is preliminary data.</text>
</comment>
<dbReference type="NCBIfam" id="TIGR00180">
    <property type="entry name" value="parB_part"/>
    <property type="match status" value="1"/>
</dbReference>
<dbReference type="CDD" id="cd16394">
    <property type="entry name" value="sopB_N"/>
    <property type="match status" value="1"/>
</dbReference>
<dbReference type="PANTHER" id="PTHR38973:SF1">
    <property type="entry name" value="PLASMID PARTITION PROTEIN B"/>
    <property type="match status" value="1"/>
</dbReference>
<sequence>MQTKRKTIGRTLSAVSPVFPAAEAAESRRFILKSGKSALFHLVHIPAEELEERTFVRFSVNGRDQSALTPESLTDITRTLSLQQFFPAIGYRTHGKTEILDGSRRRAAALLCQVGLNVLVTDTEISTDDARQLAADIQTAKEHNLREIGLRLMQLREKGMSQKEIAASEQLSAAKVTRAIQAASVPGDLIALFPVQSELGHNDYRLLLLIDSLIKSEALSRKTLLKEMNDKVNTLINNGQTIPDELKKIILSELKALTDNLMRRNKPDVAVVVPLRTFNDKNMYARKRAKDRGFSYEFNRVPKALQDELDKEIQKVLTRYYAGEADSHEMRADEQVAD</sequence>
<dbReference type="PANTHER" id="PTHR38973">
    <property type="entry name" value="PLASMID PARTITIONING CONTROL PROTEIN-RELATED"/>
    <property type="match status" value="1"/>
</dbReference>
<keyword evidence="2" id="KW-0238">DNA-binding</keyword>
<gene>
    <name evidence="4" type="ORF">I8608_003544</name>
</gene>
<dbReference type="Gene3D" id="1.10.10.2830">
    <property type="match status" value="1"/>
</dbReference>
<evidence type="ECO:0000256" key="1">
    <source>
        <dbReference type="ARBA" id="ARBA00006295"/>
    </source>
</evidence>
<evidence type="ECO:0000313" key="4">
    <source>
        <dbReference type="EMBL" id="HAT3810646.1"/>
    </source>
</evidence>
<dbReference type="AlphaFoldDB" id="A0AAN5MI65"/>
<reference evidence="4" key="2">
    <citation type="submission" date="2020-10" db="EMBL/GenBank/DDBJ databases">
        <authorList>
            <consortium name="NCBI Pathogen Detection Project"/>
        </authorList>
    </citation>
    <scope>NUCLEOTIDE SEQUENCE</scope>
    <source>
        <strain evidence="4">Morganella morganii ARLG-3209</strain>
    </source>
</reference>
<reference evidence="4" key="1">
    <citation type="journal article" date="2018" name="Genome Biol.">
        <title>SKESA: strategic k-mer extension for scrupulous assemblies.</title>
        <authorList>
            <person name="Souvorov A."/>
            <person name="Agarwala R."/>
            <person name="Lipman D.J."/>
        </authorList>
    </citation>
    <scope>NUCLEOTIDE SEQUENCE</scope>
    <source>
        <strain evidence="4">Morganella morganii ARLG-3209</strain>
    </source>
</reference>
<feature type="domain" description="ParB-like N-terminal" evidence="3">
    <location>
        <begin position="43"/>
        <end position="137"/>
    </location>
</feature>
<accession>A0AAN5MI65</accession>
<dbReference type="InterPro" id="IPR014884">
    <property type="entry name" value="ParB_fam_C"/>
</dbReference>
<dbReference type="SMART" id="SM00470">
    <property type="entry name" value="ParB"/>
    <property type="match status" value="1"/>
</dbReference>
<evidence type="ECO:0000256" key="2">
    <source>
        <dbReference type="ARBA" id="ARBA00023125"/>
    </source>
</evidence>